<gene>
    <name evidence="1" type="ORF">IO98_10630</name>
</gene>
<name>A0A084JN47_9FIRM</name>
<proteinExistence type="predicted"/>
<dbReference type="EMBL" id="JPME01000012">
    <property type="protein sequence ID" value="KEZ90381.1"/>
    <property type="molecule type" value="Genomic_DNA"/>
</dbReference>
<keyword evidence="2" id="KW-1185">Reference proteome</keyword>
<evidence type="ECO:0000313" key="1">
    <source>
        <dbReference type="EMBL" id="KEZ90381.1"/>
    </source>
</evidence>
<dbReference type="STRING" id="29354.IO98_10630"/>
<organism evidence="1 2">
    <name type="scientific">Lacrimispora celerecrescens</name>
    <dbReference type="NCBI Taxonomy" id="29354"/>
    <lineage>
        <taxon>Bacteria</taxon>
        <taxon>Bacillati</taxon>
        <taxon>Bacillota</taxon>
        <taxon>Clostridia</taxon>
        <taxon>Lachnospirales</taxon>
        <taxon>Lachnospiraceae</taxon>
        <taxon>Lacrimispora</taxon>
    </lineage>
</organism>
<dbReference type="RefSeq" id="WP_038280790.1">
    <property type="nucleotide sequence ID" value="NZ_JPME01000012.1"/>
</dbReference>
<comment type="caution">
    <text evidence="1">The sequence shown here is derived from an EMBL/GenBank/DDBJ whole genome shotgun (WGS) entry which is preliminary data.</text>
</comment>
<dbReference type="Proteomes" id="UP000028525">
    <property type="component" value="Unassembled WGS sequence"/>
</dbReference>
<dbReference type="OrthoDB" id="9090890at2"/>
<dbReference type="AlphaFoldDB" id="A0A084JN47"/>
<sequence>MEWSELYGRVHQPAYENFSEYVNSDLWLELNSYIQDTYHILPKIEYSGCSMQKGWNIKYRKGGKSLCILYPMQGYFIVLAVIGEREINEAELLIPLCSEYTQNLFKQTISGYSGKWMMIDVKKPAVLNDVKNIITLRVSRRK</sequence>
<dbReference type="InterPro" id="IPR024265">
    <property type="entry name" value="DUF3788"/>
</dbReference>
<accession>A0A084JN47</accession>
<dbReference type="Pfam" id="PF12663">
    <property type="entry name" value="DUF3788"/>
    <property type="match status" value="1"/>
</dbReference>
<protein>
    <recommendedName>
        <fullName evidence="3">DUF3788 domain-containing protein</fullName>
    </recommendedName>
</protein>
<evidence type="ECO:0000313" key="2">
    <source>
        <dbReference type="Proteomes" id="UP000028525"/>
    </source>
</evidence>
<evidence type="ECO:0008006" key="3">
    <source>
        <dbReference type="Google" id="ProtNLM"/>
    </source>
</evidence>
<reference evidence="1 2" key="1">
    <citation type="submission" date="2014-07" db="EMBL/GenBank/DDBJ databases">
        <title>Draft genome of Clostridium celerecrescens 152B isolated from sediments associated with methane hydrate from Krishna Godavari basin.</title>
        <authorList>
            <person name="Honkalas V.S."/>
            <person name="Dabir A.P."/>
            <person name="Arora P."/>
            <person name="Dhakephalkar P.K."/>
        </authorList>
    </citation>
    <scope>NUCLEOTIDE SEQUENCE [LARGE SCALE GENOMIC DNA]</scope>
    <source>
        <strain evidence="1 2">152B</strain>
    </source>
</reference>